<evidence type="ECO:0000313" key="11">
    <source>
        <dbReference type="EMBL" id="KRT80945.1"/>
    </source>
</evidence>
<comment type="caution">
    <text evidence="11">The sequence shown here is derived from an EMBL/GenBank/DDBJ whole genome shotgun (WGS) entry which is preliminary data.</text>
</comment>
<feature type="repeat" description="WD" evidence="8">
    <location>
        <begin position="191"/>
        <end position="223"/>
    </location>
</feature>
<evidence type="ECO:0000256" key="8">
    <source>
        <dbReference type="PROSITE-ProRule" id="PRU00221"/>
    </source>
</evidence>
<dbReference type="PROSITE" id="PS50082">
    <property type="entry name" value="WD_REPEATS_2"/>
    <property type="match status" value="3"/>
</dbReference>
<dbReference type="Proteomes" id="UP000051574">
    <property type="component" value="Unassembled WGS sequence"/>
</dbReference>
<evidence type="ECO:0000256" key="7">
    <source>
        <dbReference type="ARBA" id="ARBA00040954"/>
    </source>
</evidence>
<keyword evidence="5" id="KW-0677">Repeat</keyword>
<evidence type="ECO:0000256" key="9">
    <source>
        <dbReference type="SAM" id="Coils"/>
    </source>
</evidence>
<proteinExistence type="predicted"/>
<evidence type="ECO:0000256" key="10">
    <source>
        <dbReference type="SAM" id="MobiDB-lite"/>
    </source>
</evidence>
<dbReference type="InterPro" id="IPR036322">
    <property type="entry name" value="WD40_repeat_dom_sf"/>
</dbReference>
<evidence type="ECO:0000256" key="3">
    <source>
        <dbReference type="ARBA" id="ARBA00022490"/>
    </source>
</evidence>
<dbReference type="FunFam" id="2.130.10.10:FF:000080">
    <property type="entry name" value="WD repeat-containing protein 37"/>
    <property type="match status" value="1"/>
</dbReference>
<dbReference type="GO" id="GO:0005634">
    <property type="term" value="C:nucleus"/>
    <property type="evidence" value="ECO:0007669"/>
    <property type="project" value="UniProtKB-SubCell"/>
</dbReference>
<dbReference type="PROSITE" id="PS00678">
    <property type="entry name" value="WD_REPEATS_1"/>
    <property type="match status" value="1"/>
</dbReference>
<dbReference type="Pfam" id="PF00400">
    <property type="entry name" value="WD40"/>
    <property type="match status" value="4"/>
</dbReference>
<sequence>MITMSVSQVTPANKVQKGKRNSMNRPQSTVDGDLYIGFRNDIDNESPAYRIRLHGLFKQIEKEFDLLYQENQNLQDKIEMLNEKIETIDKQSLDCIDFDNNYSKVISKKLSSTSSQKLKTAHKLKAQTSKIVSSFKAPQFNCTLVKEYIGHKDGVWEISVARPGQPLIGTASADHSACIWSIESGRCLLQYHGHAGSVNSIRFHPLKDLVLTSSGDCLAHIWQAVVNWDVPKGHSSEEELDGEDCEDRGDTKAATLRTPVCELTGHSGAISAAEWLVGAEQVITAGWDRLAVLHDVETGATLTVLAGHDLELTHTATHPTQKLAVTSSRDTTFRLWDFRESVHSVSVFQGHTESVTSAVFTREDKVVSSSDDRSVKVWDLRNMRSPVATIRVDSAVNRLSVSSNGIIAIPHDNRNVRLFDLSGQRLARLPRSSRQGHSRMVACAAWADDNLSSANLFTCGFDRRVLGWSVQSLKDQ</sequence>
<reference evidence="11 12" key="1">
    <citation type="submission" date="2015-09" db="EMBL/GenBank/DDBJ databases">
        <title>Draft genome of the scarab beetle Oryctes borbonicus.</title>
        <authorList>
            <person name="Meyer J.M."/>
            <person name="Markov G.V."/>
            <person name="Baskaran P."/>
            <person name="Herrmann M."/>
            <person name="Sommer R.J."/>
            <person name="Roedelsperger C."/>
        </authorList>
    </citation>
    <scope>NUCLEOTIDE SEQUENCE [LARGE SCALE GENOMIC DNA]</scope>
    <source>
        <strain evidence="11">OB123</strain>
        <tissue evidence="11">Whole animal</tissue>
    </source>
</reference>
<evidence type="ECO:0000256" key="6">
    <source>
        <dbReference type="ARBA" id="ARBA00023242"/>
    </source>
</evidence>
<protein>
    <recommendedName>
        <fullName evidence="7">WD repeat-containing protein 37</fullName>
    </recommendedName>
</protein>
<dbReference type="PANTHER" id="PTHR19855">
    <property type="entry name" value="WD40 REPEAT PROTEIN 12, 37"/>
    <property type="match status" value="1"/>
</dbReference>
<organism evidence="11 12">
    <name type="scientific">Oryctes borbonicus</name>
    <dbReference type="NCBI Taxonomy" id="1629725"/>
    <lineage>
        <taxon>Eukaryota</taxon>
        <taxon>Metazoa</taxon>
        <taxon>Ecdysozoa</taxon>
        <taxon>Arthropoda</taxon>
        <taxon>Hexapoda</taxon>
        <taxon>Insecta</taxon>
        <taxon>Pterygota</taxon>
        <taxon>Neoptera</taxon>
        <taxon>Endopterygota</taxon>
        <taxon>Coleoptera</taxon>
        <taxon>Polyphaga</taxon>
        <taxon>Scarabaeiformia</taxon>
        <taxon>Scarabaeidae</taxon>
        <taxon>Dynastinae</taxon>
        <taxon>Oryctes</taxon>
    </lineage>
</organism>
<evidence type="ECO:0000313" key="12">
    <source>
        <dbReference type="Proteomes" id="UP000051574"/>
    </source>
</evidence>
<dbReference type="InterPro" id="IPR020472">
    <property type="entry name" value="WD40_PAC1"/>
</dbReference>
<dbReference type="SUPFAM" id="SSF50978">
    <property type="entry name" value="WD40 repeat-like"/>
    <property type="match status" value="1"/>
</dbReference>
<keyword evidence="9" id="KW-0175">Coiled coil</keyword>
<evidence type="ECO:0000256" key="5">
    <source>
        <dbReference type="ARBA" id="ARBA00022737"/>
    </source>
</evidence>
<dbReference type="EMBL" id="LJIG01016323">
    <property type="protein sequence ID" value="KRT80945.1"/>
    <property type="molecule type" value="Genomic_DNA"/>
</dbReference>
<dbReference type="PRINTS" id="PR00320">
    <property type="entry name" value="GPROTEINBRPT"/>
</dbReference>
<dbReference type="InterPro" id="IPR001680">
    <property type="entry name" value="WD40_rpt"/>
</dbReference>
<dbReference type="InterPro" id="IPR019775">
    <property type="entry name" value="WD40_repeat_CS"/>
</dbReference>
<keyword evidence="6" id="KW-0539">Nucleus</keyword>
<dbReference type="SMART" id="SM00320">
    <property type="entry name" value="WD40"/>
    <property type="match status" value="7"/>
</dbReference>
<feature type="repeat" description="WD" evidence="8">
    <location>
        <begin position="305"/>
        <end position="346"/>
    </location>
</feature>
<dbReference type="AlphaFoldDB" id="A0A0T6B0R1"/>
<keyword evidence="3" id="KW-0963">Cytoplasm</keyword>
<dbReference type="GO" id="GO:0005737">
    <property type="term" value="C:cytoplasm"/>
    <property type="evidence" value="ECO:0007669"/>
    <property type="project" value="UniProtKB-SubCell"/>
</dbReference>
<feature type="coiled-coil region" evidence="9">
    <location>
        <begin position="57"/>
        <end position="91"/>
    </location>
</feature>
<dbReference type="OrthoDB" id="9984207at2759"/>
<dbReference type="FunFam" id="2.130.10.10:FF:001831">
    <property type="entry name" value="WD repeat-containing protein 37-like Protein"/>
    <property type="match status" value="1"/>
</dbReference>
<name>A0A0T6B0R1_9SCAR</name>
<evidence type="ECO:0000256" key="2">
    <source>
        <dbReference type="ARBA" id="ARBA00004496"/>
    </source>
</evidence>
<accession>A0A0T6B0R1</accession>
<keyword evidence="4 8" id="KW-0853">WD repeat</keyword>
<comment type="subcellular location">
    <subcellularLocation>
        <location evidence="2">Cytoplasm</location>
    </subcellularLocation>
    <subcellularLocation>
        <location evidence="1">Nucleus</location>
    </subcellularLocation>
</comment>
<gene>
    <name evidence="11" type="ORF">AMK59_4988</name>
</gene>
<dbReference type="Gene3D" id="2.130.10.10">
    <property type="entry name" value="YVTN repeat-like/Quinoprotein amine dehydrogenase"/>
    <property type="match status" value="3"/>
</dbReference>
<dbReference type="PANTHER" id="PTHR19855:SF12">
    <property type="entry name" value="WD REPEAT-CONTAINING PROTEIN 37"/>
    <property type="match status" value="1"/>
</dbReference>
<evidence type="ECO:0000256" key="1">
    <source>
        <dbReference type="ARBA" id="ARBA00004123"/>
    </source>
</evidence>
<feature type="region of interest" description="Disordered" evidence="10">
    <location>
        <begin position="1"/>
        <end position="30"/>
    </location>
</feature>
<dbReference type="CDD" id="cd00200">
    <property type="entry name" value="WD40"/>
    <property type="match status" value="1"/>
</dbReference>
<feature type="compositionally biased region" description="Polar residues" evidence="10">
    <location>
        <begin position="1"/>
        <end position="13"/>
    </location>
</feature>
<feature type="repeat" description="WD" evidence="8">
    <location>
        <begin position="348"/>
        <end position="388"/>
    </location>
</feature>
<dbReference type="PROSITE" id="PS50294">
    <property type="entry name" value="WD_REPEATS_REGION"/>
    <property type="match status" value="3"/>
</dbReference>
<evidence type="ECO:0000256" key="4">
    <source>
        <dbReference type="ARBA" id="ARBA00022574"/>
    </source>
</evidence>
<dbReference type="InterPro" id="IPR015943">
    <property type="entry name" value="WD40/YVTN_repeat-like_dom_sf"/>
</dbReference>
<keyword evidence="12" id="KW-1185">Reference proteome</keyword>